<evidence type="ECO:0000313" key="7">
    <source>
        <dbReference type="EMBL" id="MBF9134467.1"/>
    </source>
</evidence>
<evidence type="ECO:0000256" key="5">
    <source>
        <dbReference type="ARBA" id="ARBA00023033"/>
    </source>
</evidence>
<keyword evidence="8" id="KW-1185">Reference proteome</keyword>
<comment type="cofactor">
    <cofactor evidence="1">
        <name>FAD</name>
        <dbReference type="ChEBI" id="CHEBI:57692"/>
    </cofactor>
</comment>
<dbReference type="PANTHER" id="PTHR13789">
    <property type="entry name" value="MONOOXYGENASE"/>
    <property type="match status" value="1"/>
</dbReference>
<comment type="caution">
    <text evidence="7">The sequence shown here is derived from an EMBL/GenBank/DDBJ whole genome shotgun (WGS) entry which is preliminary data.</text>
</comment>
<keyword evidence="5 7" id="KW-0503">Monooxygenase</keyword>
<gene>
    <name evidence="7" type="ORF">I0C86_36890</name>
</gene>
<organism evidence="7 8">
    <name type="scientific">Plantactinospora alkalitolerans</name>
    <dbReference type="NCBI Taxonomy" id="2789879"/>
    <lineage>
        <taxon>Bacteria</taxon>
        <taxon>Bacillati</taxon>
        <taxon>Actinomycetota</taxon>
        <taxon>Actinomycetes</taxon>
        <taxon>Micromonosporales</taxon>
        <taxon>Micromonosporaceae</taxon>
        <taxon>Plantactinospora</taxon>
    </lineage>
</organism>
<accession>A0ABS0H7M6</accession>
<evidence type="ECO:0000313" key="8">
    <source>
        <dbReference type="Proteomes" id="UP000638560"/>
    </source>
</evidence>
<dbReference type="PRINTS" id="PR00420">
    <property type="entry name" value="RNGMNOXGNASE"/>
</dbReference>
<dbReference type="SUPFAM" id="SSF51905">
    <property type="entry name" value="FAD/NAD(P)-binding domain"/>
    <property type="match status" value="1"/>
</dbReference>
<protein>
    <submittedName>
        <fullName evidence="7">FAD-dependent monooxygenase</fullName>
    </submittedName>
</protein>
<keyword evidence="3" id="KW-0274">FAD</keyword>
<sequence>MAIVGGGIGGLAAAAALARAGLRPRVYEQTSRLTEVGAGLQLAPNATRLLDRLGLGRYLAEVAVQPSAVELRRWDDGALLDRTELGARCEQLYGARYYTVHRADLHDGLRRTLDPDLLRLGFRCTGLTAGQDRAVLRFEDRDDVTADVVVGADGIRSVIRATLVADRPRYSGQLVYRGLVPARMVPFQRADPRVLIWVGPGRHCVCYPVRRGELVSFAATVPSDDPLGESWRAEGRIENLAEAYRGWTDEVGQLFTAADRVHRWALHDRDATDRWGAGPLTLLGDAAHPMLPFMAQGANQAIEDAATLAACLRPEVSTQALRRYEELRRPRTAEVQALSRANARVLHRPAAGVGNAQDIRNKRWLFGYDAELAAAERCTVPPAPRQD</sequence>
<keyword evidence="4" id="KW-0560">Oxidoreductase</keyword>
<dbReference type="InterPro" id="IPR036188">
    <property type="entry name" value="FAD/NAD-bd_sf"/>
</dbReference>
<dbReference type="PANTHER" id="PTHR13789:SF318">
    <property type="entry name" value="GERANYLGERANYL DIPHOSPHATE REDUCTASE"/>
    <property type="match status" value="1"/>
</dbReference>
<evidence type="ECO:0000256" key="2">
    <source>
        <dbReference type="ARBA" id="ARBA00022630"/>
    </source>
</evidence>
<feature type="domain" description="FAD-binding" evidence="6">
    <location>
        <begin position="2"/>
        <end position="335"/>
    </location>
</feature>
<evidence type="ECO:0000256" key="4">
    <source>
        <dbReference type="ARBA" id="ARBA00023002"/>
    </source>
</evidence>
<name>A0ABS0H7M6_9ACTN</name>
<dbReference type="GO" id="GO:0004497">
    <property type="term" value="F:monooxygenase activity"/>
    <property type="evidence" value="ECO:0007669"/>
    <property type="project" value="UniProtKB-KW"/>
</dbReference>
<keyword evidence="2" id="KW-0285">Flavoprotein</keyword>
<dbReference type="InterPro" id="IPR050493">
    <property type="entry name" value="FAD-dep_Monooxygenase_BioMet"/>
</dbReference>
<reference evidence="7 8" key="1">
    <citation type="submission" date="2020-11" db="EMBL/GenBank/DDBJ databases">
        <title>A novel isolate from a Black sea contaminated sediment with potential to produce alkanes: Plantactinospora alkalitolerans sp. nov.</title>
        <authorList>
            <person name="Carro L."/>
            <person name="Veyisoglu A."/>
            <person name="Guven K."/>
            <person name="Schumann P."/>
            <person name="Klenk H.-P."/>
            <person name="Sahin N."/>
        </authorList>
    </citation>
    <scope>NUCLEOTIDE SEQUENCE [LARGE SCALE GENOMIC DNA]</scope>
    <source>
        <strain evidence="7 8">S1510</strain>
    </source>
</reference>
<dbReference type="Pfam" id="PF01494">
    <property type="entry name" value="FAD_binding_3"/>
    <property type="match status" value="1"/>
</dbReference>
<evidence type="ECO:0000259" key="6">
    <source>
        <dbReference type="Pfam" id="PF01494"/>
    </source>
</evidence>
<dbReference type="Gene3D" id="3.50.50.60">
    <property type="entry name" value="FAD/NAD(P)-binding domain"/>
    <property type="match status" value="1"/>
</dbReference>
<dbReference type="SUPFAM" id="SSF54373">
    <property type="entry name" value="FAD-linked reductases, C-terminal domain"/>
    <property type="match status" value="1"/>
</dbReference>
<evidence type="ECO:0000256" key="3">
    <source>
        <dbReference type="ARBA" id="ARBA00022827"/>
    </source>
</evidence>
<evidence type="ECO:0000256" key="1">
    <source>
        <dbReference type="ARBA" id="ARBA00001974"/>
    </source>
</evidence>
<dbReference type="Proteomes" id="UP000638560">
    <property type="component" value="Unassembled WGS sequence"/>
</dbReference>
<dbReference type="EMBL" id="JADPUN010000345">
    <property type="protein sequence ID" value="MBF9134467.1"/>
    <property type="molecule type" value="Genomic_DNA"/>
</dbReference>
<dbReference type="InterPro" id="IPR002938">
    <property type="entry name" value="FAD-bd"/>
</dbReference>
<proteinExistence type="predicted"/>